<evidence type="ECO:0000313" key="3">
    <source>
        <dbReference type="EnsemblPlants" id="KEH31046"/>
    </source>
</evidence>
<dbReference type="EnsemblPlants" id="KEH31046">
    <property type="protein sequence ID" value="KEH31046"/>
    <property type="gene ID" value="MTR_4g088675"/>
</dbReference>
<dbReference type="PANTHER" id="PTHR44376:SF8">
    <property type="entry name" value="TRANSCRIPTIONAL COREPRESSOR LEUNIG-LIKE"/>
    <property type="match status" value="1"/>
</dbReference>
<name>A0A072UNU1_MEDTR</name>
<dbReference type="PROSITE" id="PS50082">
    <property type="entry name" value="WD_REPEATS_2"/>
    <property type="match status" value="2"/>
</dbReference>
<sequence>MDINALNILLHDTRVRSVASHLSTIFDVRFKPGSTIFATSSADKTVKLWDAKKPARMFFIFRHSGIVRSLDFHPTEQFLCSSYSHDGIQVWDLNRCIKIKNCKGHVKYICSLCWDVTGQMIASVSADGVRVWTLSMDGQCLYEYPSKGKMFMSVIFHPRYRNVLVVGGFQCMEFFILECNGQIRSIPSSCISITGLAACTRKELFASTSNNYAPVVNIWK</sequence>
<reference evidence="2 4" key="1">
    <citation type="journal article" date="2011" name="Nature">
        <title>The Medicago genome provides insight into the evolution of rhizobial symbioses.</title>
        <authorList>
            <person name="Young N.D."/>
            <person name="Debelle F."/>
            <person name="Oldroyd G.E."/>
            <person name="Geurts R."/>
            <person name="Cannon S.B."/>
            <person name="Udvardi M.K."/>
            <person name="Benedito V.A."/>
            <person name="Mayer K.F."/>
            <person name="Gouzy J."/>
            <person name="Schoof H."/>
            <person name="Van de Peer Y."/>
            <person name="Proost S."/>
            <person name="Cook D.R."/>
            <person name="Meyers B.C."/>
            <person name="Spannagl M."/>
            <person name="Cheung F."/>
            <person name="De Mita S."/>
            <person name="Krishnakumar V."/>
            <person name="Gundlach H."/>
            <person name="Zhou S."/>
            <person name="Mudge J."/>
            <person name="Bharti A.K."/>
            <person name="Murray J.D."/>
            <person name="Naoumkina M.A."/>
            <person name="Rosen B."/>
            <person name="Silverstein K.A."/>
            <person name="Tang H."/>
            <person name="Rombauts S."/>
            <person name="Zhao P.X."/>
            <person name="Zhou P."/>
            <person name="Barbe V."/>
            <person name="Bardou P."/>
            <person name="Bechner M."/>
            <person name="Bellec A."/>
            <person name="Berger A."/>
            <person name="Berges H."/>
            <person name="Bidwell S."/>
            <person name="Bisseling T."/>
            <person name="Choisne N."/>
            <person name="Couloux A."/>
            <person name="Denny R."/>
            <person name="Deshpande S."/>
            <person name="Dai X."/>
            <person name="Doyle J.J."/>
            <person name="Dudez A.M."/>
            <person name="Farmer A.D."/>
            <person name="Fouteau S."/>
            <person name="Franken C."/>
            <person name="Gibelin C."/>
            <person name="Gish J."/>
            <person name="Goldstein S."/>
            <person name="Gonzalez A.J."/>
            <person name="Green P.J."/>
            <person name="Hallab A."/>
            <person name="Hartog M."/>
            <person name="Hua A."/>
            <person name="Humphray S.J."/>
            <person name="Jeong D.H."/>
            <person name="Jing Y."/>
            <person name="Jocker A."/>
            <person name="Kenton S.M."/>
            <person name="Kim D.J."/>
            <person name="Klee K."/>
            <person name="Lai H."/>
            <person name="Lang C."/>
            <person name="Lin S."/>
            <person name="Macmil S.L."/>
            <person name="Magdelenat G."/>
            <person name="Matthews L."/>
            <person name="McCorrison J."/>
            <person name="Monaghan E.L."/>
            <person name="Mun J.H."/>
            <person name="Najar F.Z."/>
            <person name="Nicholson C."/>
            <person name="Noirot C."/>
            <person name="O'Bleness M."/>
            <person name="Paule C.R."/>
            <person name="Poulain J."/>
            <person name="Prion F."/>
            <person name="Qin B."/>
            <person name="Qu C."/>
            <person name="Retzel E.F."/>
            <person name="Riddle C."/>
            <person name="Sallet E."/>
            <person name="Samain S."/>
            <person name="Samson N."/>
            <person name="Sanders I."/>
            <person name="Saurat O."/>
            <person name="Scarpelli C."/>
            <person name="Schiex T."/>
            <person name="Segurens B."/>
            <person name="Severin A.J."/>
            <person name="Sherrier D.J."/>
            <person name="Shi R."/>
            <person name="Sims S."/>
            <person name="Singer S.R."/>
            <person name="Sinharoy S."/>
            <person name="Sterck L."/>
            <person name="Viollet A."/>
            <person name="Wang B.B."/>
            <person name="Wang K."/>
            <person name="Wang M."/>
            <person name="Wang X."/>
            <person name="Warfsmann J."/>
            <person name="Weissenbach J."/>
            <person name="White D.D."/>
            <person name="White J.D."/>
            <person name="Wiley G.B."/>
            <person name="Wincker P."/>
            <person name="Xing Y."/>
            <person name="Yang L."/>
            <person name="Yao Z."/>
            <person name="Ying F."/>
            <person name="Zhai J."/>
            <person name="Zhou L."/>
            <person name="Zuber A."/>
            <person name="Denarie J."/>
            <person name="Dixon R.A."/>
            <person name="May G.D."/>
            <person name="Schwartz D.C."/>
            <person name="Rogers J."/>
            <person name="Quetier F."/>
            <person name="Town C.D."/>
            <person name="Roe B.A."/>
        </authorList>
    </citation>
    <scope>NUCLEOTIDE SEQUENCE [LARGE SCALE GENOMIC DNA]</scope>
    <source>
        <strain evidence="2">A17</strain>
        <strain evidence="3 4">cv. Jemalong A17</strain>
    </source>
</reference>
<reference evidence="3" key="3">
    <citation type="submission" date="2015-04" db="UniProtKB">
        <authorList>
            <consortium name="EnsemblPlants"/>
        </authorList>
    </citation>
    <scope>IDENTIFICATION</scope>
    <source>
        <strain evidence="3">cv. Jemalong A17</strain>
    </source>
</reference>
<dbReference type="InterPro" id="IPR015943">
    <property type="entry name" value="WD40/YVTN_repeat-like_dom_sf"/>
</dbReference>
<feature type="repeat" description="WD" evidence="1">
    <location>
        <begin position="60"/>
        <end position="94"/>
    </location>
</feature>
<dbReference type="eggNOG" id="KOG0266">
    <property type="taxonomic scope" value="Eukaryota"/>
</dbReference>
<feature type="repeat" description="WD" evidence="1">
    <location>
        <begin position="18"/>
        <end position="50"/>
    </location>
</feature>
<organism evidence="2 4">
    <name type="scientific">Medicago truncatula</name>
    <name type="common">Barrel medic</name>
    <name type="synonym">Medicago tribuloides</name>
    <dbReference type="NCBI Taxonomy" id="3880"/>
    <lineage>
        <taxon>Eukaryota</taxon>
        <taxon>Viridiplantae</taxon>
        <taxon>Streptophyta</taxon>
        <taxon>Embryophyta</taxon>
        <taxon>Tracheophyta</taxon>
        <taxon>Spermatophyta</taxon>
        <taxon>Magnoliopsida</taxon>
        <taxon>eudicotyledons</taxon>
        <taxon>Gunneridae</taxon>
        <taxon>Pentapetalae</taxon>
        <taxon>rosids</taxon>
        <taxon>fabids</taxon>
        <taxon>Fabales</taxon>
        <taxon>Fabaceae</taxon>
        <taxon>Papilionoideae</taxon>
        <taxon>50 kb inversion clade</taxon>
        <taxon>NPAAA clade</taxon>
        <taxon>Hologalegina</taxon>
        <taxon>IRL clade</taxon>
        <taxon>Trifolieae</taxon>
        <taxon>Medicago</taxon>
    </lineage>
</organism>
<dbReference type="PROSITE" id="PS50294">
    <property type="entry name" value="WD_REPEATS_REGION"/>
    <property type="match status" value="1"/>
</dbReference>
<dbReference type="AlphaFoldDB" id="A0A072UNU1"/>
<dbReference type="EMBL" id="CM001220">
    <property type="protein sequence ID" value="KEH31046.1"/>
    <property type="molecule type" value="Genomic_DNA"/>
</dbReference>
<evidence type="ECO:0000313" key="2">
    <source>
        <dbReference type="EMBL" id="KEH31046.1"/>
    </source>
</evidence>
<proteinExistence type="predicted"/>
<accession>A0A072UNU1</accession>
<keyword evidence="1" id="KW-0853">WD repeat</keyword>
<gene>
    <name evidence="2" type="ordered locus">MTR_4g088675</name>
</gene>
<dbReference type="Gene3D" id="2.130.10.10">
    <property type="entry name" value="YVTN repeat-like/Quinoprotein amine dehydrogenase"/>
    <property type="match status" value="1"/>
</dbReference>
<dbReference type="InterPro" id="IPR036322">
    <property type="entry name" value="WD40_repeat_dom_sf"/>
</dbReference>
<dbReference type="SMART" id="SM00320">
    <property type="entry name" value="WD40"/>
    <property type="match status" value="3"/>
</dbReference>
<evidence type="ECO:0000256" key="1">
    <source>
        <dbReference type="PROSITE-ProRule" id="PRU00221"/>
    </source>
</evidence>
<dbReference type="SUPFAM" id="SSF50978">
    <property type="entry name" value="WD40 repeat-like"/>
    <property type="match status" value="1"/>
</dbReference>
<dbReference type="STRING" id="3880.A0A072UNU1"/>
<evidence type="ECO:0000313" key="4">
    <source>
        <dbReference type="Proteomes" id="UP000002051"/>
    </source>
</evidence>
<keyword evidence="4" id="KW-1185">Reference proteome</keyword>
<reference evidence="2 4" key="2">
    <citation type="journal article" date="2014" name="BMC Genomics">
        <title>An improved genome release (version Mt4.0) for the model legume Medicago truncatula.</title>
        <authorList>
            <person name="Tang H."/>
            <person name="Krishnakumar V."/>
            <person name="Bidwell S."/>
            <person name="Rosen B."/>
            <person name="Chan A."/>
            <person name="Zhou S."/>
            <person name="Gentzbittel L."/>
            <person name="Childs K.L."/>
            <person name="Yandell M."/>
            <person name="Gundlach H."/>
            <person name="Mayer K.F."/>
            <person name="Schwartz D.C."/>
            <person name="Town C.D."/>
        </authorList>
    </citation>
    <scope>GENOME REANNOTATION</scope>
    <source>
        <strain evidence="2">A17</strain>
        <strain evidence="3 4">cv. Jemalong A17</strain>
    </source>
</reference>
<protein>
    <submittedName>
        <fullName evidence="2">Transcriptional corepressor leunig protein</fullName>
    </submittedName>
</protein>
<dbReference type="GO" id="GO:0003714">
    <property type="term" value="F:transcription corepressor activity"/>
    <property type="evidence" value="ECO:0007669"/>
    <property type="project" value="InterPro"/>
</dbReference>
<dbReference type="Proteomes" id="UP000002051">
    <property type="component" value="Chromosome 4"/>
</dbReference>
<dbReference type="InterPro" id="IPR001680">
    <property type="entry name" value="WD40_rpt"/>
</dbReference>
<dbReference type="InterPro" id="IPR044716">
    <property type="entry name" value="LEUNIG-like"/>
</dbReference>
<dbReference type="Pfam" id="PF00400">
    <property type="entry name" value="WD40"/>
    <property type="match status" value="3"/>
</dbReference>
<dbReference type="PANTHER" id="PTHR44376">
    <property type="entry name" value="TRANSCRIPTIONAL REGULATOR OF FILAMENTOUS GROWTH FLO8"/>
    <property type="match status" value="1"/>
</dbReference>
<dbReference type="HOGENOM" id="CLU_000288_57_28_1"/>